<dbReference type="EMBL" id="CP065877">
    <property type="protein sequence ID" value="QQA15810.1"/>
    <property type="molecule type" value="Genomic_DNA"/>
</dbReference>
<organism evidence="1 2">
    <name type="scientific">Bacillus mycoides</name>
    <dbReference type="NCBI Taxonomy" id="1405"/>
    <lineage>
        <taxon>Bacteria</taxon>
        <taxon>Bacillati</taxon>
        <taxon>Bacillota</taxon>
        <taxon>Bacilli</taxon>
        <taxon>Bacillales</taxon>
        <taxon>Bacillaceae</taxon>
        <taxon>Bacillus</taxon>
        <taxon>Bacillus cereus group</taxon>
    </lineage>
</organism>
<accession>A0ABX6Z769</accession>
<reference evidence="1 2" key="1">
    <citation type="submission" date="2020-12" db="EMBL/GenBank/DDBJ databases">
        <title>FDA dAtabase for Regulatory Grade micrObial Sequences (FDA-ARGOS): Supporting development and validation of Infectious Disease Dx tests.</title>
        <authorList>
            <person name="Nelson B."/>
            <person name="Plummer A."/>
            <person name="Tallon L."/>
            <person name="Sadzewicz L."/>
            <person name="Zhao X."/>
            <person name="Boylan J."/>
            <person name="Ott S."/>
            <person name="Bowen H."/>
            <person name="Vavikolanu K."/>
            <person name="Mehta A."/>
            <person name="Aluvathingal J."/>
            <person name="Nadendla S."/>
            <person name="Myers T."/>
            <person name="Yan Y."/>
            <person name="Sichtig H."/>
        </authorList>
    </citation>
    <scope>NUCLEOTIDE SEQUENCE [LARGE SCALE GENOMIC DNA]</scope>
    <source>
        <strain evidence="1 2">FDAARGOS_924</strain>
    </source>
</reference>
<dbReference type="Proteomes" id="UP000596196">
    <property type="component" value="Chromosome"/>
</dbReference>
<evidence type="ECO:0000313" key="2">
    <source>
        <dbReference type="Proteomes" id="UP000596196"/>
    </source>
</evidence>
<dbReference type="RefSeq" id="WP_003192846.1">
    <property type="nucleotide sequence ID" value="NZ_CP065877.1"/>
</dbReference>
<keyword evidence="2" id="KW-1185">Reference proteome</keyword>
<protein>
    <submittedName>
        <fullName evidence="1">Rolling circle replication protein, Rep63 protein</fullName>
    </submittedName>
</protein>
<sequence length="90" mass="10938">MQWSQGLKKRFILEDKTDEQFAKEKLEDADLLGLLDYDIWKKILKYENRSYFLDLCEKYDFKKAVNIVSNYKFDKNKKSSPQELELDFKQ</sequence>
<name>A0ABX6Z769_BACMY</name>
<gene>
    <name evidence="1" type="ORF">I6G81_26165</name>
</gene>
<evidence type="ECO:0000313" key="1">
    <source>
        <dbReference type="EMBL" id="QQA15810.1"/>
    </source>
</evidence>
<proteinExistence type="predicted"/>